<comment type="caution">
    <text evidence="7">The sequence shown here is derived from an EMBL/GenBank/DDBJ whole genome shotgun (WGS) entry which is preliminary data.</text>
</comment>
<evidence type="ECO:0000259" key="5">
    <source>
        <dbReference type="PROSITE" id="PS50043"/>
    </source>
</evidence>
<dbReference type="RefSeq" id="WP_289832141.1">
    <property type="nucleotide sequence ID" value="NZ_JAUEDK010000071.1"/>
</dbReference>
<dbReference type="Pfam" id="PF00196">
    <property type="entry name" value="GerE"/>
    <property type="match status" value="1"/>
</dbReference>
<dbReference type="PANTHER" id="PTHR44688">
    <property type="entry name" value="DNA-BINDING TRANSCRIPTIONAL ACTIVATOR DEVR_DOSR"/>
    <property type="match status" value="1"/>
</dbReference>
<name>A0ABT7XUN4_9NEIS</name>
<dbReference type="InterPro" id="IPR016032">
    <property type="entry name" value="Sig_transdc_resp-reg_C-effctor"/>
</dbReference>
<dbReference type="CDD" id="cd17537">
    <property type="entry name" value="REC_FixJ"/>
    <property type="match status" value="1"/>
</dbReference>
<dbReference type="SMART" id="SM00421">
    <property type="entry name" value="HTH_LUXR"/>
    <property type="match status" value="1"/>
</dbReference>
<dbReference type="InterPro" id="IPR011006">
    <property type="entry name" value="CheY-like_superfamily"/>
</dbReference>
<dbReference type="PROSITE" id="PS00622">
    <property type="entry name" value="HTH_LUXR_1"/>
    <property type="match status" value="1"/>
</dbReference>
<feature type="domain" description="Response regulatory" evidence="6">
    <location>
        <begin position="5"/>
        <end position="121"/>
    </location>
</feature>
<evidence type="ECO:0000256" key="2">
    <source>
        <dbReference type="ARBA" id="ARBA00023125"/>
    </source>
</evidence>
<dbReference type="PANTHER" id="PTHR44688:SF16">
    <property type="entry name" value="DNA-BINDING TRANSCRIPTIONAL ACTIVATOR DEVR_DOSR"/>
    <property type="match status" value="1"/>
</dbReference>
<dbReference type="EMBL" id="JAUEDK010000071">
    <property type="protein sequence ID" value="MDN0077508.1"/>
    <property type="molecule type" value="Genomic_DNA"/>
</dbReference>
<dbReference type="SMART" id="SM00448">
    <property type="entry name" value="REC"/>
    <property type="match status" value="1"/>
</dbReference>
<keyword evidence="2" id="KW-0238">DNA-binding</keyword>
<protein>
    <submittedName>
        <fullName evidence="7">Response regulator</fullName>
    </submittedName>
</protein>
<dbReference type="Proteomes" id="UP001168540">
    <property type="component" value="Unassembled WGS sequence"/>
</dbReference>
<dbReference type="Gene3D" id="3.40.50.2300">
    <property type="match status" value="1"/>
</dbReference>
<feature type="modified residue" description="4-aspartylphosphate" evidence="4">
    <location>
        <position position="56"/>
    </location>
</feature>
<keyword evidence="8" id="KW-1185">Reference proteome</keyword>
<sequence length="212" mass="23640">MTRPIVYLVDDDYAVRDSLAMLLRSVDLDVCLFDSAQSFLDGFNEEELMEGCLVLDVRMPGVSGFAVQERITNVGSQIPIIFITGHGDIEQCRKAFRMGAVDFLSKPVDEQTLLDSLQKAIELSRAKLSVRVRQDALRQQFSLLTERERQVCERIIVGLPNKMIAAELDISLRTVEVHRANLLSKLGVDSVANLVKLSLESGIFARKGDVNT</sequence>
<dbReference type="Pfam" id="PF00072">
    <property type="entry name" value="Response_reg"/>
    <property type="match status" value="1"/>
</dbReference>
<dbReference type="PRINTS" id="PR00038">
    <property type="entry name" value="HTHLUXR"/>
</dbReference>
<accession>A0ABT7XUN4</accession>
<gene>
    <name evidence="7" type="ORF">QU481_22040</name>
</gene>
<dbReference type="SUPFAM" id="SSF52172">
    <property type="entry name" value="CheY-like"/>
    <property type="match status" value="1"/>
</dbReference>
<dbReference type="InterPro" id="IPR036388">
    <property type="entry name" value="WH-like_DNA-bd_sf"/>
</dbReference>
<evidence type="ECO:0000259" key="6">
    <source>
        <dbReference type="PROSITE" id="PS50110"/>
    </source>
</evidence>
<feature type="domain" description="HTH luxR-type" evidence="5">
    <location>
        <begin position="137"/>
        <end position="202"/>
    </location>
</feature>
<keyword evidence="3" id="KW-0804">Transcription</keyword>
<dbReference type="InterPro" id="IPR001789">
    <property type="entry name" value="Sig_transdc_resp-reg_receiver"/>
</dbReference>
<keyword evidence="4" id="KW-0597">Phosphoprotein</keyword>
<dbReference type="PROSITE" id="PS50110">
    <property type="entry name" value="RESPONSE_REGULATORY"/>
    <property type="match status" value="1"/>
</dbReference>
<dbReference type="CDD" id="cd06170">
    <property type="entry name" value="LuxR_C_like"/>
    <property type="match status" value="1"/>
</dbReference>
<evidence type="ECO:0000313" key="7">
    <source>
        <dbReference type="EMBL" id="MDN0077508.1"/>
    </source>
</evidence>
<reference evidence="7" key="1">
    <citation type="submission" date="2023-06" db="EMBL/GenBank/DDBJ databases">
        <authorList>
            <person name="Zhang S."/>
        </authorList>
    </citation>
    <scope>NUCLEOTIDE SEQUENCE</scope>
    <source>
        <strain evidence="7">SG2303</strain>
    </source>
</reference>
<dbReference type="InterPro" id="IPR000792">
    <property type="entry name" value="Tscrpt_reg_LuxR_C"/>
</dbReference>
<organism evidence="7 8">
    <name type="scientific">Crenobacter oryzisoli</name>
    <dbReference type="NCBI Taxonomy" id="3056844"/>
    <lineage>
        <taxon>Bacteria</taxon>
        <taxon>Pseudomonadati</taxon>
        <taxon>Pseudomonadota</taxon>
        <taxon>Betaproteobacteria</taxon>
        <taxon>Neisseriales</taxon>
        <taxon>Neisseriaceae</taxon>
        <taxon>Crenobacter</taxon>
    </lineage>
</organism>
<dbReference type="PROSITE" id="PS50043">
    <property type="entry name" value="HTH_LUXR_2"/>
    <property type="match status" value="1"/>
</dbReference>
<dbReference type="SUPFAM" id="SSF46894">
    <property type="entry name" value="C-terminal effector domain of the bipartite response regulators"/>
    <property type="match status" value="1"/>
</dbReference>
<evidence type="ECO:0000256" key="3">
    <source>
        <dbReference type="ARBA" id="ARBA00023163"/>
    </source>
</evidence>
<evidence type="ECO:0000256" key="1">
    <source>
        <dbReference type="ARBA" id="ARBA00023015"/>
    </source>
</evidence>
<evidence type="ECO:0000256" key="4">
    <source>
        <dbReference type="PROSITE-ProRule" id="PRU00169"/>
    </source>
</evidence>
<dbReference type="Gene3D" id="1.10.10.10">
    <property type="entry name" value="Winged helix-like DNA-binding domain superfamily/Winged helix DNA-binding domain"/>
    <property type="match status" value="1"/>
</dbReference>
<keyword evidence="1" id="KW-0805">Transcription regulation</keyword>
<evidence type="ECO:0000313" key="8">
    <source>
        <dbReference type="Proteomes" id="UP001168540"/>
    </source>
</evidence>
<proteinExistence type="predicted"/>